<evidence type="ECO:0000313" key="5">
    <source>
        <dbReference type="Proteomes" id="UP000035268"/>
    </source>
</evidence>
<dbReference type="PANTHER" id="PTHR10605">
    <property type="entry name" value="HEPARAN SULFATE SULFOTRANSFERASE"/>
    <property type="match status" value="1"/>
</dbReference>
<keyword evidence="2" id="KW-0325">Glycoprotein</keyword>
<dbReference type="RefSeq" id="WP_052882308.1">
    <property type="nucleotide sequence ID" value="NZ_CP010904.1"/>
</dbReference>
<name>A0A0G3EJS4_9BACT</name>
<dbReference type="EMBL" id="CP010904">
    <property type="protein sequence ID" value="AKJ65040.1"/>
    <property type="molecule type" value="Genomic_DNA"/>
</dbReference>
<proteinExistence type="predicted"/>
<dbReference type="SUPFAM" id="SSF52540">
    <property type="entry name" value="P-loop containing nucleoside triphosphate hydrolases"/>
    <property type="match status" value="1"/>
</dbReference>
<sequence>MNAGSPSSPAFIVPGGEKCGTTSLYRYLRAHPGCYVPTKDTYLFNRDAVRRLPGFRGRIYTEAEYRALFGRVSGERAPVSGEVASSYLYTHRESAPTIRDLVGDVRILILLRNPVDRAYSNYMHYVRDMNELRTFEDAVEQELSGGADAIPWNRHYIAMGYYADPVRTYLEHFSRVRVELFEDMIQRFDPWIAGVYEWLGLDSAFRPPDVAALNRSGVPVNRWIQKVFFKPSPWKLKLKDLIIRAGLPEDTVSGCIERLRSRNLRPVRMSEAMRRRLCRVYREDVGVLEHLTGRDLSHWLEADQRKATE</sequence>
<evidence type="ECO:0000313" key="4">
    <source>
        <dbReference type="EMBL" id="AKJ65040.1"/>
    </source>
</evidence>
<evidence type="ECO:0000256" key="2">
    <source>
        <dbReference type="ARBA" id="ARBA00023180"/>
    </source>
</evidence>
<keyword evidence="1 4" id="KW-0808">Transferase</keyword>
<dbReference type="InterPro" id="IPR000863">
    <property type="entry name" value="Sulfotransferase_dom"/>
</dbReference>
<organism evidence="4 5">
    <name type="scientific">Kiritimatiella glycovorans</name>
    <dbReference type="NCBI Taxonomy" id="1307763"/>
    <lineage>
        <taxon>Bacteria</taxon>
        <taxon>Pseudomonadati</taxon>
        <taxon>Kiritimatiellota</taxon>
        <taxon>Kiritimatiellia</taxon>
        <taxon>Kiritimatiellales</taxon>
        <taxon>Kiritimatiellaceae</taxon>
        <taxon>Kiritimatiella</taxon>
    </lineage>
</organism>
<dbReference type="KEGG" id="vbl:L21SP4_01803"/>
<dbReference type="InterPro" id="IPR037359">
    <property type="entry name" value="NST/OST"/>
</dbReference>
<reference evidence="4 5" key="2">
    <citation type="journal article" date="2016" name="ISME J.">
        <title>Characterization of the first cultured representative of Verrucomicrobia subdivision 5 indicates the proposal of a novel phylum.</title>
        <authorList>
            <person name="Spring S."/>
            <person name="Bunk B."/>
            <person name="Sproer C."/>
            <person name="Schumann P."/>
            <person name="Rohde M."/>
            <person name="Tindall B.J."/>
            <person name="Klenk H.P."/>
        </authorList>
    </citation>
    <scope>NUCLEOTIDE SEQUENCE [LARGE SCALE GENOMIC DNA]</scope>
    <source>
        <strain evidence="4 5">L21-Fru-AB</strain>
    </source>
</reference>
<feature type="domain" description="Sulfotransferase" evidence="3">
    <location>
        <begin position="12"/>
        <end position="202"/>
    </location>
</feature>
<evidence type="ECO:0000256" key="1">
    <source>
        <dbReference type="ARBA" id="ARBA00022679"/>
    </source>
</evidence>
<evidence type="ECO:0000259" key="3">
    <source>
        <dbReference type="Pfam" id="PF00685"/>
    </source>
</evidence>
<dbReference type="OrthoDB" id="9797480at2"/>
<dbReference type="Pfam" id="PF00685">
    <property type="entry name" value="Sulfotransfer_1"/>
    <property type="match status" value="1"/>
</dbReference>
<dbReference type="AlphaFoldDB" id="A0A0G3EJS4"/>
<keyword evidence="5" id="KW-1185">Reference proteome</keyword>
<dbReference type="Gene3D" id="3.40.50.300">
    <property type="entry name" value="P-loop containing nucleotide triphosphate hydrolases"/>
    <property type="match status" value="1"/>
</dbReference>
<accession>A0A0G3EJS4</accession>
<protein>
    <submittedName>
        <fullName evidence="4">Sulfotransferase domain protein</fullName>
    </submittedName>
</protein>
<dbReference type="STRING" id="1307763.L21SP4_01803"/>
<dbReference type="GO" id="GO:0008146">
    <property type="term" value="F:sulfotransferase activity"/>
    <property type="evidence" value="ECO:0007669"/>
    <property type="project" value="InterPro"/>
</dbReference>
<dbReference type="PANTHER" id="PTHR10605:SF56">
    <property type="entry name" value="BIFUNCTIONAL HEPARAN SULFATE N-DEACETYLASE_N-SULFOTRANSFERASE"/>
    <property type="match status" value="1"/>
</dbReference>
<reference evidence="5" key="1">
    <citation type="submission" date="2015-02" db="EMBL/GenBank/DDBJ databases">
        <title>Description and complete genome sequence of the first cultured representative of the subdivision 5 of the Verrucomicrobia phylum.</title>
        <authorList>
            <person name="Spring S."/>
            <person name="Bunk B."/>
            <person name="Sproer C."/>
            <person name="Klenk H.-P."/>
        </authorList>
    </citation>
    <scope>NUCLEOTIDE SEQUENCE [LARGE SCALE GENOMIC DNA]</scope>
    <source>
        <strain evidence="5">L21-Fru-AB</strain>
    </source>
</reference>
<gene>
    <name evidence="4" type="ORF">L21SP4_01803</name>
</gene>
<dbReference type="Proteomes" id="UP000035268">
    <property type="component" value="Chromosome"/>
</dbReference>
<dbReference type="InterPro" id="IPR027417">
    <property type="entry name" value="P-loop_NTPase"/>
</dbReference>